<evidence type="ECO:0000313" key="3">
    <source>
        <dbReference type="EMBL" id="KAK3242187.1"/>
    </source>
</evidence>
<dbReference type="GO" id="GO:0003676">
    <property type="term" value="F:nucleic acid binding"/>
    <property type="evidence" value="ECO:0007669"/>
    <property type="project" value="InterPro"/>
</dbReference>
<dbReference type="EMBL" id="LGRX02033220">
    <property type="protein sequence ID" value="KAK3242187.1"/>
    <property type="molecule type" value="Genomic_DNA"/>
</dbReference>
<feature type="compositionally biased region" description="Polar residues" evidence="1">
    <location>
        <begin position="1513"/>
        <end position="1522"/>
    </location>
</feature>
<protein>
    <recommendedName>
        <fullName evidence="2">Integrase catalytic domain-containing protein</fullName>
    </recommendedName>
</protein>
<dbReference type="PANTHER" id="PTHR11439:SF483">
    <property type="entry name" value="PEPTIDE SYNTHASE GLIP-LIKE, PUTATIVE (AFU_ORTHOLOGUE AFUA_3G12920)-RELATED"/>
    <property type="match status" value="1"/>
</dbReference>
<dbReference type="Pfam" id="PF22936">
    <property type="entry name" value="Pol_BBD"/>
    <property type="match status" value="1"/>
</dbReference>
<feature type="region of interest" description="Disordered" evidence="1">
    <location>
        <begin position="1507"/>
        <end position="1545"/>
    </location>
</feature>
<dbReference type="InterPro" id="IPR036397">
    <property type="entry name" value="RNaseH_sf"/>
</dbReference>
<feature type="region of interest" description="Disordered" evidence="1">
    <location>
        <begin position="582"/>
        <end position="604"/>
    </location>
</feature>
<dbReference type="Gene3D" id="3.30.420.10">
    <property type="entry name" value="Ribonuclease H-like superfamily/Ribonuclease H"/>
    <property type="match status" value="1"/>
</dbReference>
<sequence length="1545" mass="175030">MLTDSGASVCLFNCKTMFTHVNECHQTLHTASSTDFAPAGIGTAKLDFSMNDGTVHTVVLRDTYYDPNAPNLLSVRQMIECGFGSPDFIELTWKHEARLFDIIDTGKDYITEPLDALQLLIEIRFEANVDPDARIRRFNELVADASHQLGVPLKPDVVKKHFLSALDNDFFSAMKAEYRRVDQRQKVDILDLQSRLREEFKELTKAKKKTTQSVPLVAAYYEHARGHRDDREKSDCGDTALLSLVQGLHKELAAVRQEIASLKGERGRGQGEHDRRTFFEKNFVDKRHDRGRGPRGKGKGKGNFYRVGAKNNVESAFHVATETFVPKCMLAECAGCYHAASECPTLSMNLYSADDDTVRRSYLAEFVTADMQAAYDDEDDDAFCEICDTYGKAEVHKGPSANTFPSAAASTVREPSLRQQYCGLKGLSGGRFAPIEPHLGAHSFVTKDATVAAAPPVVNDQEKPQTNVDKKVAFRTASVVHNDDRDLWRDWESPVMDMTPTQECGHFDSFTVAAEDAIGDSVDDADVFEDPLPEEVVFDPPAECDATFIEDFNYAPHQHFRKSEIDKFYPPFYDENRLAHFETKDDATPPQPPPPRQRIGGGRNPSLLHTALLTTFFFSAFMAYVEDTCHVDLYTDGKPYPEGNSQCDEFYSIDDPAEDHSWHGRAFWANPPYLNSLIHRMLTKMLKDFWKDPNNTSFTVVLRRSETATWWPLTYFFQEIDNIPAGTTGLFSRPRAGTYDPEALTDAAAEGGADRVFIQGTPFDTVVLYKDATTVPRIDPNQYLHTCLGHYSAEYIIHLIRLGVKFCVNSQRISPRTLRTLLNDCGCAHCHAANTHRPGPFNTFTKATPQSSTPPLSPTAKPVKWSDAKPFEYIFADTWGPCRPPGFDDSVYIHGFKCPATKKAYTFSSSTKSGQHLHLQQVLDDVYAHGHRPKHIVFRTDNAHEFASEDMRVLFRQYNIKHRPGPPYMHEFQAQIEVLWRDMVKIMTTIMKTYGAPLNVWPLAALHATNTIMNAMPNRHIDMDSPHYRFTGEQFDYAQLRPFWSECYVWQDPDQRQKDGEPIQVSAKLIDNAKRYNYGGNVSNSVYLCFDTAKAKLKQLARPRFLPDYDLMAKHLANTHDALTEPSTDAEPYTRSLYPIRRPQQLVSVTILDSACSKHGNETHAYVQKYGDTNVFYPCFAQCAARPVDRQKYHPATVVSVDHTPDAELRYQVYFNSLDGHNTAYCDTDAVVLDTTVKAMLVATRDSDDVTSDFPDDVFMDEPDDVKAKAALLGPNRLHWDAAMHKEMLGVCEEGRAVLTKTFPKNAKVLPTKLVCKKKRKPDGSLDKFKMRCTTRGDLDKSYYSDFDVFAPTANLHTFRLLMTLCILHGCMPYHYDVSQAFLQARVPESEQYYVKFPKEYTHPDGYLGAKMLLNIKLPTAETIDRSIETPVRSIVYSLLWLARTIRPDIYYHVTYLAQFCHTPTEEIMTAAKRILAYVYGTRDFSITYQLDTQQPRLSVYCDADHAGDTSDRNSPCSTSKTAKFDYESNFKPQRSSNSTQRNRN</sequence>
<dbReference type="InterPro" id="IPR013103">
    <property type="entry name" value="RVT_2"/>
</dbReference>
<accession>A0AAE0BUT9</accession>
<feature type="domain" description="Integrase catalytic" evidence="2">
    <location>
        <begin position="866"/>
        <end position="1034"/>
    </location>
</feature>
<feature type="compositionally biased region" description="Polar residues" evidence="1">
    <location>
        <begin position="1531"/>
        <end position="1545"/>
    </location>
</feature>
<dbReference type="Proteomes" id="UP001190700">
    <property type="component" value="Unassembled WGS sequence"/>
</dbReference>
<dbReference type="GO" id="GO:0015074">
    <property type="term" value="P:DNA integration"/>
    <property type="evidence" value="ECO:0007669"/>
    <property type="project" value="InterPro"/>
</dbReference>
<organism evidence="3 4">
    <name type="scientific">Cymbomonas tetramitiformis</name>
    <dbReference type="NCBI Taxonomy" id="36881"/>
    <lineage>
        <taxon>Eukaryota</taxon>
        <taxon>Viridiplantae</taxon>
        <taxon>Chlorophyta</taxon>
        <taxon>Pyramimonadophyceae</taxon>
        <taxon>Pyramimonadales</taxon>
        <taxon>Pyramimonadaceae</taxon>
        <taxon>Cymbomonas</taxon>
    </lineage>
</organism>
<dbReference type="InterPro" id="IPR001584">
    <property type="entry name" value="Integrase_cat-core"/>
</dbReference>
<keyword evidence="4" id="KW-1185">Reference proteome</keyword>
<dbReference type="PROSITE" id="PS50994">
    <property type="entry name" value="INTEGRASE"/>
    <property type="match status" value="1"/>
</dbReference>
<proteinExistence type="predicted"/>
<dbReference type="PANTHER" id="PTHR11439">
    <property type="entry name" value="GAG-POL-RELATED RETROTRANSPOSON"/>
    <property type="match status" value="1"/>
</dbReference>
<evidence type="ECO:0000256" key="1">
    <source>
        <dbReference type="SAM" id="MobiDB-lite"/>
    </source>
</evidence>
<dbReference type="Pfam" id="PF07727">
    <property type="entry name" value="RVT_2"/>
    <property type="match status" value="1"/>
</dbReference>
<dbReference type="InterPro" id="IPR054722">
    <property type="entry name" value="PolX-like_BBD"/>
</dbReference>
<reference evidence="3 4" key="1">
    <citation type="journal article" date="2015" name="Genome Biol. Evol.">
        <title>Comparative Genomics of a Bacterivorous Green Alga Reveals Evolutionary Causalities and Consequences of Phago-Mixotrophic Mode of Nutrition.</title>
        <authorList>
            <person name="Burns J.A."/>
            <person name="Paasch A."/>
            <person name="Narechania A."/>
            <person name="Kim E."/>
        </authorList>
    </citation>
    <scope>NUCLEOTIDE SEQUENCE [LARGE SCALE GENOMIC DNA]</scope>
    <source>
        <strain evidence="3 4">PLY_AMNH</strain>
    </source>
</reference>
<comment type="caution">
    <text evidence="3">The sequence shown here is derived from an EMBL/GenBank/DDBJ whole genome shotgun (WGS) entry which is preliminary data.</text>
</comment>
<dbReference type="InterPro" id="IPR012337">
    <property type="entry name" value="RNaseH-like_sf"/>
</dbReference>
<name>A0AAE0BUT9_9CHLO</name>
<evidence type="ECO:0000313" key="4">
    <source>
        <dbReference type="Proteomes" id="UP001190700"/>
    </source>
</evidence>
<evidence type="ECO:0000259" key="2">
    <source>
        <dbReference type="PROSITE" id="PS50994"/>
    </source>
</evidence>
<gene>
    <name evidence="3" type="ORF">CYMTET_48107</name>
</gene>
<dbReference type="SUPFAM" id="SSF53098">
    <property type="entry name" value="Ribonuclease H-like"/>
    <property type="match status" value="1"/>
</dbReference>